<proteinExistence type="predicted"/>
<protein>
    <submittedName>
        <fullName evidence="1">YtxH domain-containing protein</fullName>
    </submittedName>
</protein>
<dbReference type="EMBL" id="VTER01000013">
    <property type="protein sequence ID" value="TYS44119.1"/>
    <property type="molecule type" value="Genomic_DNA"/>
</dbReference>
<comment type="caution">
    <text evidence="1">The sequence shown here is derived from an EMBL/GenBank/DDBJ whole genome shotgun (WGS) entry which is preliminary data.</text>
</comment>
<dbReference type="Proteomes" id="UP000322139">
    <property type="component" value="Unassembled WGS sequence"/>
</dbReference>
<name>A0A5D4R097_9BACI</name>
<evidence type="ECO:0000313" key="1">
    <source>
        <dbReference type="EMBL" id="TYS44119.1"/>
    </source>
</evidence>
<dbReference type="Pfam" id="PF12732">
    <property type="entry name" value="YtxH"/>
    <property type="match status" value="1"/>
</dbReference>
<dbReference type="PANTHER" id="PTHR35792">
    <property type="entry name" value="GENERAL STRESS PROTEIN"/>
    <property type="match status" value="1"/>
</dbReference>
<accession>A0A5D4R097</accession>
<dbReference type="AlphaFoldDB" id="A0A5D4R097"/>
<dbReference type="RefSeq" id="WP_148976619.1">
    <property type="nucleotide sequence ID" value="NZ_VTER01000013.1"/>
</dbReference>
<gene>
    <name evidence="1" type="ORF">FZD51_21480</name>
</gene>
<evidence type="ECO:0000313" key="2">
    <source>
        <dbReference type="Proteomes" id="UP000322139"/>
    </source>
</evidence>
<dbReference type="InterPro" id="IPR052928">
    <property type="entry name" value="Desiccation-related_membrane"/>
</dbReference>
<reference evidence="1 2" key="1">
    <citation type="submission" date="2019-08" db="EMBL/GenBank/DDBJ databases">
        <title>Bacillus genomes from the desert of Cuatro Cienegas, Coahuila.</title>
        <authorList>
            <person name="Olmedo-Alvarez G."/>
        </authorList>
    </citation>
    <scope>NUCLEOTIDE SEQUENCE [LARGE SCALE GENOMIC DNA]</scope>
    <source>
        <strain evidence="1 2">CH446_14T</strain>
    </source>
</reference>
<dbReference type="PANTHER" id="PTHR35792:SF3">
    <property type="entry name" value="IG HYPOTHETICAL 17707"/>
    <property type="match status" value="1"/>
</dbReference>
<dbReference type="InterPro" id="IPR024623">
    <property type="entry name" value="YtxH"/>
</dbReference>
<sequence length="123" mass="13235">MKAKSLLLGFLIGGTAAGISALLSAPASGKDTRKMIKDNKQAVGSQLAELKTDFMELKRSASYASIQGKSHLGEFVSDIKHSVSDWQNAIRPQKLELQRDLQSIEQSLTELENSIGSSKSGSQ</sequence>
<organism evidence="1 2">
    <name type="scientific">Bacillus infantis</name>
    <dbReference type="NCBI Taxonomy" id="324767"/>
    <lineage>
        <taxon>Bacteria</taxon>
        <taxon>Bacillati</taxon>
        <taxon>Bacillota</taxon>
        <taxon>Bacilli</taxon>
        <taxon>Bacillales</taxon>
        <taxon>Bacillaceae</taxon>
        <taxon>Bacillus</taxon>
    </lineage>
</organism>